<feature type="transmembrane region" description="Helical" evidence="2">
    <location>
        <begin position="60"/>
        <end position="81"/>
    </location>
</feature>
<dbReference type="Proteomes" id="UP000268844">
    <property type="component" value="Unassembled WGS sequence"/>
</dbReference>
<gene>
    <name evidence="3" type="ORF">DEVEQU_00650</name>
</gene>
<name>A0A3S4CBP8_9HYPH</name>
<evidence type="ECO:0000256" key="2">
    <source>
        <dbReference type="SAM" id="Phobius"/>
    </source>
</evidence>
<organism evidence="3 4">
    <name type="scientific">Devosia equisanguinis</name>
    <dbReference type="NCBI Taxonomy" id="2490941"/>
    <lineage>
        <taxon>Bacteria</taxon>
        <taxon>Pseudomonadati</taxon>
        <taxon>Pseudomonadota</taxon>
        <taxon>Alphaproteobacteria</taxon>
        <taxon>Hyphomicrobiales</taxon>
        <taxon>Devosiaceae</taxon>
        <taxon>Devosia</taxon>
    </lineage>
</organism>
<reference evidence="3 4" key="1">
    <citation type="submission" date="2018-12" db="EMBL/GenBank/DDBJ databases">
        <authorList>
            <person name="Criscuolo A."/>
        </authorList>
    </citation>
    <scope>NUCLEOTIDE SEQUENCE [LARGE SCALE GENOMIC DNA]</scope>
    <source>
        <strain evidence="3">ACIP1116281</strain>
    </source>
</reference>
<keyword evidence="2" id="KW-0472">Membrane</keyword>
<dbReference type="AlphaFoldDB" id="A0A3S4CBP8"/>
<sequence>MSTDRDPLELLPGFIDPEPDPVVMHAVIAQSREAFANRHGRARAVDGFSLSRWLRRSTTWVIAAGALAASIAAVIVVAPNFSRTATEGHDMVADVSQEPQPSAPTLSRGRDPVTETVPQDGGTRMGAQPTPWAMPTPGAPSPQVVSSFQGDGIVIGTRLDATALEIYLPEISGERTIDVQSVMPGETVEILSAFATPDGALIAVQFRVNDVRFWRLYSKLDGTFARDPERSKLVSDAPDKAEVNRRLAAP</sequence>
<evidence type="ECO:0000256" key="1">
    <source>
        <dbReference type="SAM" id="MobiDB-lite"/>
    </source>
</evidence>
<dbReference type="RefSeq" id="WP_126149123.1">
    <property type="nucleotide sequence ID" value="NZ_JBHTMH010000001.1"/>
</dbReference>
<protein>
    <submittedName>
        <fullName evidence="3">Uncharacterized protein</fullName>
    </submittedName>
</protein>
<keyword evidence="4" id="KW-1185">Reference proteome</keyword>
<proteinExistence type="predicted"/>
<keyword evidence="2" id="KW-1133">Transmembrane helix</keyword>
<evidence type="ECO:0000313" key="4">
    <source>
        <dbReference type="Proteomes" id="UP000268844"/>
    </source>
</evidence>
<keyword evidence="2" id="KW-0812">Transmembrane</keyword>
<dbReference type="OrthoDB" id="7949518at2"/>
<feature type="region of interest" description="Disordered" evidence="1">
    <location>
        <begin position="95"/>
        <end position="130"/>
    </location>
</feature>
<accession>A0A3S4CBP8</accession>
<evidence type="ECO:0000313" key="3">
    <source>
        <dbReference type="EMBL" id="VDS03527.1"/>
    </source>
</evidence>
<feature type="region of interest" description="Disordered" evidence="1">
    <location>
        <begin position="230"/>
        <end position="250"/>
    </location>
</feature>
<dbReference type="EMBL" id="UZWD01000009">
    <property type="protein sequence ID" value="VDS03527.1"/>
    <property type="molecule type" value="Genomic_DNA"/>
</dbReference>